<dbReference type="Pfam" id="PF00665">
    <property type="entry name" value="rve"/>
    <property type="match status" value="1"/>
</dbReference>
<evidence type="ECO:0000256" key="4">
    <source>
        <dbReference type="ARBA" id="ARBA00022722"/>
    </source>
</evidence>
<dbReference type="Gene3D" id="3.10.20.370">
    <property type="match status" value="1"/>
</dbReference>
<dbReference type="EC" id="2.7.7.49" evidence="1"/>
<keyword evidence="2" id="KW-0808">Transferase</keyword>
<dbReference type="CDD" id="cd09274">
    <property type="entry name" value="RNase_HI_RT_Ty3"/>
    <property type="match status" value="1"/>
</dbReference>
<evidence type="ECO:0000313" key="10">
    <source>
        <dbReference type="EMBL" id="CTR11712.1"/>
    </source>
</evidence>
<dbReference type="InterPro" id="IPR000477">
    <property type="entry name" value="RT_dom"/>
</dbReference>
<organism evidence="10">
    <name type="scientific">Calliphora vicina</name>
    <name type="common">Blue blowfly</name>
    <name type="synonym">Calliphora erythrocephala</name>
    <dbReference type="NCBI Taxonomy" id="7373"/>
    <lineage>
        <taxon>Eukaryota</taxon>
        <taxon>Metazoa</taxon>
        <taxon>Ecdysozoa</taxon>
        <taxon>Arthropoda</taxon>
        <taxon>Hexapoda</taxon>
        <taxon>Insecta</taxon>
        <taxon>Pterygota</taxon>
        <taxon>Neoptera</taxon>
        <taxon>Endopterygota</taxon>
        <taxon>Diptera</taxon>
        <taxon>Brachycera</taxon>
        <taxon>Muscomorpha</taxon>
        <taxon>Oestroidea</taxon>
        <taxon>Calliphoridae</taxon>
        <taxon>Calliphorinae</taxon>
        <taxon>Calliphora</taxon>
    </lineage>
</organism>
<dbReference type="InterPro" id="IPR036397">
    <property type="entry name" value="RNaseH_sf"/>
</dbReference>
<dbReference type="GO" id="GO:0004519">
    <property type="term" value="F:endonuclease activity"/>
    <property type="evidence" value="ECO:0007669"/>
    <property type="project" value="UniProtKB-KW"/>
</dbReference>
<sequence>KNIRFKKLTDINKNSSQISSNSQTISHSNLNVQILNQSKNEDLSINRIIYPYKPYHERLRNYIAVRNRIFNTDSLSVCPLKKPKRSTIRLRRYFKSRKLISKFVISAIINNEKDKRYYAKIKFLEFDEYGLLDTGANVSCIGSDLATYNFANCPNFHPLKTFVKTADGTIQKTIGMLEVKVSFRDQVEKVKFLVVPSISQRVILGLDFWKIFKLATEIFDSAIVSDPSKLSDSQKPSDMLFEPLEETNLTKEHKYPLTTTQLQHLNIIINLFPNFEKQGLGKTTLIQHEIDVGDAKPIKQRFYPVSPAVEKLIYNEIDRMLELGVIEESTSAWSSPMRLVLKPNKTRLCLDARKLNQVTKKDAYPLPNIEGIFSRLPKANIISKLDLKDAYWQIGLADQSKALTAFTVPGRPLYHFVVMPFGLCTAPQTMCRLMDQLIPPDLRHCVFGYLDDLIIVSEDFQSHLATLVRIAEQFRRANLTLNISKSAFCVTEVKYLGFVIGQGGIKTDPQKVEAILKWPTPKNLKQVRGFLGIAGWYRRFIDNFSTEVYPITEVLSTKRKFNWTPEAQQAFEKIKSLLTTTPVLSNPDFTKKFYLHCDASDFGIGAVLVQLDENGSEKPIAYMSKKLTTAQRNYSVTERECLAAIEAIKRFRCYLELQEFEVITDHSSLVWLMKQPDLSGRLARWVFKLQPYNFTVSHRKGKYHIVPDALSRIQYAEISDIHLLEPEIDLHSPHFQDPDYQELKKKISENAVKYPDVKIVENFVYIRTCHSTGDLDGDQRSWKLWVPLQLRQEVIKKTHESITIHGGMSKTLDLIRRNFYWPGLVTNVRDFVRDCEICKQTKAPNTILKPKMGQQSVSLRPFQRLYLDILGPYPRSKNGHIGLFIVLDHFSKFHWLCPLKKFTSKSIQSFLLSNIIHVYGVPEFVVTDNGSQFRANDFEVFLTKLGIKHTLTALYSPQSNASERVNRSIISGIRSFLKQDHRDWDENISSISCSLRNTYHQTIKCSPYHTLFGLEMITHGSSYELLRKLKLLDESVNPLPREDSLALLRKNIRKNIQDSYEINEHNYNLRARPIQYKVGQEVFRRNFSQSCFAKNYNSKLAPMFLKAKIRERTGNNCYILENTEGKVIGTYHAKDIRP</sequence>
<dbReference type="FunFam" id="1.10.340.70:FF:000001">
    <property type="entry name" value="Retrovirus-related Pol polyprotein from transposon gypsy-like Protein"/>
    <property type="match status" value="1"/>
</dbReference>
<dbReference type="SUPFAM" id="SSF50630">
    <property type="entry name" value="Acid proteases"/>
    <property type="match status" value="1"/>
</dbReference>
<keyword evidence="4" id="KW-0540">Nuclease</keyword>
<dbReference type="SUPFAM" id="SSF53098">
    <property type="entry name" value="Ribonuclease H-like"/>
    <property type="match status" value="1"/>
</dbReference>
<dbReference type="Pfam" id="PF00078">
    <property type="entry name" value="RVT_1"/>
    <property type="match status" value="1"/>
</dbReference>
<dbReference type="Gene3D" id="3.30.70.270">
    <property type="match status" value="2"/>
</dbReference>
<feature type="domain" description="Integrase catalytic" evidence="9">
    <location>
        <begin position="857"/>
        <end position="1015"/>
    </location>
</feature>
<dbReference type="EMBL" id="LN877232">
    <property type="protein sequence ID" value="CTR11712.1"/>
    <property type="molecule type" value="Genomic_DNA"/>
</dbReference>
<evidence type="ECO:0000259" key="9">
    <source>
        <dbReference type="PROSITE" id="PS50994"/>
    </source>
</evidence>
<dbReference type="GO" id="GO:0042575">
    <property type="term" value="C:DNA polymerase complex"/>
    <property type="evidence" value="ECO:0007669"/>
    <property type="project" value="UniProtKB-ARBA"/>
</dbReference>
<dbReference type="InterPro" id="IPR043128">
    <property type="entry name" value="Rev_trsase/Diguanyl_cyclase"/>
</dbReference>
<feature type="non-terminal residue" evidence="10">
    <location>
        <position position="1"/>
    </location>
</feature>
<keyword evidence="3" id="KW-0548">Nucleotidyltransferase</keyword>
<dbReference type="InterPro" id="IPR021109">
    <property type="entry name" value="Peptidase_aspartic_dom_sf"/>
</dbReference>
<dbReference type="Gene3D" id="2.40.70.10">
    <property type="entry name" value="Acid Proteases"/>
    <property type="match status" value="1"/>
</dbReference>
<dbReference type="Gene3D" id="1.10.340.70">
    <property type="match status" value="1"/>
</dbReference>
<dbReference type="GO" id="GO:0016787">
    <property type="term" value="F:hydrolase activity"/>
    <property type="evidence" value="ECO:0007669"/>
    <property type="project" value="UniProtKB-KW"/>
</dbReference>
<reference evidence="10" key="1">
    <citation type="journal article" date="2013" name="Mob. DNA">
        <title>Diversity of transposable elements and repeats in a 600 kb region of the fly Calliphora vicina.</title>
        <authorList>
            <person name="Negre B."/>
            <person name="Simpson P."/>
        </authorList>
    </citation>
    <scope>NUCLEOTIDE SEQUENCE</scope>
</reference>
<dbReference type="GO" id="GO:0003964">
    <property type="term" value="F:RNA-directed DNA polymerase activity"/>
    <property type="evidence" value="ECO:0007669"/>
    <property type="project" value="UniProtKB-KW"/>
</dbReference>
<dbReference type="InterPro" id="IPR050951">
    <property type="entry name" value="Retrovirus_Pol_polyprotein"/>
</dbReference>
<dbReference type="FunFam" id="3.10.20.370:FF:000001">
    <property type="entry name" value="Retrovirus-related Pol polyprotein from transposon 17.6-like protein"/>
    <property type="match status" value="1"/>
</dbReference>
<reference evidence="10" key="2">
    <citation type="journal article" date="2015" name="J. Evol. Biol.">
        <title>The achaete-scute complex in Diptera: patterns of non-coding sequence evolution.</title>
        <authorList>
            <person name="Negre B."/>
            <person name="Simpson P."/>
        </authorList>
    </citation>
    <scope>NUCLEOTIDE SEQUENCE</scope>
</reference>
<dbReference type="Gene3D" id="3.30.420.10">
    <property type="entry name" value="Ribonuclease H-like superfamily/Ribonuclease H"/>
    <property type="match status" value="1"/>
</dbReference>
<dbReference type="FunFam" id="3.30.70.270:FF:000020">
    <property type="entry name" value="Transposon Tf2-6 polyprotein-like Protein"/>
    <property type="match status" value="1"/>
</dbReference>
<dbReference type="InterPro" id="IPR001584">
    <property type="entry name" value="Integrase_cat-core"/>
</dbReference>
<dbReference type="SUPFAM" id="SSF56672">
    <property type="entry name" value="DNA/RNA polymerases"/>
    <property type="match status" value="1"/>
</dbReference>
<evidence type="ECO:0000256" key="5">
    <source>
        <dbReference type="ARBA" id="ARBA00022759"/>
    </source>
</evidence>
<keyword evidence="7" id="KW-0695">RNA-directed DNA polymerase</keyword>
<feature type="domain" description="Reverse transcriptase" evidence="8">
    <location>
        <begin position="321"/>
        <end position="500"/>
    </location>
</feature>
<evidence type="ECO:0000256" key="7">
    <source>
        <dbReference type="ARBA" id="ARBA00022918"/>
    </source>
</evidence>
<dbReference type="CDD" id="cd01647">
    <property type="entry name" value="RT_LTR"/>
    <property type="match status" value="1"/>
</dbReference>
<name>A0A0K3CWF3_CALVI</name>
<dbReference type="GO" id="GO:0003676">
    <property type="term" value="F:nucleic acid binding"/>
    <property type="evidence" value="ECO:0007669"/>
    <property type="project" value="InterPro"/>
</dbReference>
<dbReference type="InterPro" id="IPR041373">
    <property type="entry name" value="RT_RNaseH"/>
</dbReference>
<evidence type="ECO:0000256" key="6">
    <source>
        <dbReference type="ARBA" id="ARBA00022801"/>
    </source>
</evidence>
<evidence type="ECO:0000256" key="2">
    <source>
        <dbReference type="ARBA" id="ARBA00022679"/>
    </source>
</evidence>
<dbReference type="AlphaFoldDB" id="A0A0K3CWF3"/>
<dbReference type="InterPro" id="IPR043502">
    <property type="entry name" value="DNA/RNA_pol_sf"/>
</dbReference>
<dbReference type="InterPro" id="IPR012337">
    <property type="entry name" value="RNaseH-like_sf"/>
</dbReference>
<dbReference type="PANTHER" id="PTHR37984:SF5">
    <property type="entry name" value="PROTEIN NYNRIN-LIKE"/>
    <property type="match status" value="1"/>
</dbReference>
<protein>
    <recommendedName>
        <fullName evidence="1">RNA-directed DNA polymerase</fullName>
        <ecNumber evidence="1">2.7.7.49</ecNumber>
    </recommendedName>
</protein>
<evidence type="ECO:0000256" key="3">
    <source>
        <dbReference type="ARBA" id="ARBA00022695"/>
    </source>
</evidence>
<dbReference type="CDD" id="cd00303">
    <property type="entry name" value="retropepsin_like"/>
    <property type="match status" value="1"/>
</dbReference>
<dbReference type="PANTHER" id="PTHR37984">
    <property type="entry name" value="PROTEIN CBG26694"/>
    <property type="match status" value="1"/>
</dbReference>
<keyword evidence="6" id="KW-0378">Hydrolase</keyword>
<dbReference type="PROSITE" id="PS50994">
    <property type="entry name" value="INTEGRASE"/>
    <property type="match status" value="1"/>
</dbReference>
<proteinExistence type="predicted"/>
<dbReference type="GO" id="GO:0015074">
    <property type="term" value="P:DNA integration"/>
    <property type="evidence" value="ECO:0007669"/>
    <property type="project" value="InterPro"/>
</dbReference>
<evidence type="ECO:0000259" key="8">
    <source>
        <dbReference type="PROSITE" id="PS50878"/>
    </source>
</evidence>
<dbReference type="Pfam" id="PF17921">
    <property type="entry name" value="Integrase_H2C2"/>
    <property type="match status" value="1"/>
</dbReference>
<dbReference type="PROSITE" id="PS50878">
    <property type="entry name" value="RT_POL"/>
    <property type="match status" value="1"/>
</dbReference>
<dbReference type="Pfam" id="PF17917">
    <property type="entry name" value="RT_RNaseH"/>
    <property type="match status" value="1"/>
</dbReference>
<keyword evidence="5" id="KW-0255">Endonuclease</keyword>
<evidence type="ECO:0000256" key="1">
    <source>
        <dbReference type="ARBA" id="ARBA00012493"/>
    </source>
</evidence>
<accession>A0A0K3CWF3</accession>
<dbReference type="Gene3D" id="3.10.10.10">
    <property type="entry name" value="HIV Type 1 Reverse Transcriptase, subunit A, domain 1"/>
    <property type="match status" value="1"/>
</dbReference>
<dbReference type="InterPro" id="IPR041588">
    <property type="entry name" value="Integrase_H2C2"/>
</dbReference>